<accession>A0A6A6S0P9</accession>
<name>A0A6A6S0P9_9PLEO</name>
<keyword evidence="4" id="KW-1185">Reference proteome</keyword>
<dbReference type="GO" id="GO:0003959">
    <property type="term" value="F:NADPH dehydrogenase activity"/>
    <property type="evidence" value="ECO:0007669"/>
    <property type="project" value="InterPro"/>
</dbReference>
<dbReference type="GO" id="GO:0010181">
    <property type="term" value="F:FMN binding"/>
    <property type="evidence" value="ECO:0007669"/>
    <property type="project" value="InterPro"/>
</dbReference>
<dbReference type="OrthoDB" id="72788at2759"/>
<dbReference type="Proteomes" id="UP000799753">
    <property type="component" value="Unassembled WGS sequence"/>
</dbReference>
<dbReference type="PANTHER" id="PTHR43303:SF2">
    <property type="entry name" value="INDOLEAMINE 2,3-DIOXYGENASE PYRROLE 2,3-DIOXYGENASE (AFU_ORTHOLOGUE AFUA_5G01450"/>
    <property type="match status" value="1"/>
</dbReference>
<dbReference type="AlphaFoldDB" id="A0A6A6S0P9"/>
<evidence type="ECO:0000256" key="1">
    <source>
        <dbReference type="SAM" id="MobiDB-lite"/>
    </source>
</evidence>
<protein>
    <submittedName>
        <fullName evidence="3">FMN-linked oxidoreductase</fullName>
    </submittedName>
</protein>
<gene>
    <name evidence="3" type="ORF">P280DRAFT_470397</name>
</gene>
<evidence type="ECO:0000313" key="4">
    <source>
        <dbReference type="Proteomes" id="UP000799753"/>
    </source>
</evidence>
<feature type="domain" description="NADH:flavin oxidoreductase/NADH oxidase N-terminal" evidence="2">
    <location>
        <begin position="38"/>
        <end position="392"/>
    </location>
</feature>
<organism evidence="3 4">
    <name type="scientific">Massarina eburnea CBS 473.64</name>
    <dbReference type="NCBI Taxonomy" id="1395130"/>
    <lineage>
        <taxon>Eukaryota</taxon>
        <taxon>Fungi</taxon>
        <taxon>Dikarya</taxon>
        <taxon>Ascomycota</taxon>
        <taxon>Pezizomycotina</taxon>
        <taxon>Dothideomycetes</taxon>
        <taxon>Pleosporomycetidae</taxon>
        <taxon>Pleosporales</taxon>
        <taxon>Massarineae</taxon>
        <taxon>Massarinaceae</taxon>
        <taxon>Massarina</taxon>
    </lineage>
</organism>
<dbReference type="EMBL" id="MU006786">
    <property type="protein sequence ID" value="KAF2639784.1"/>
    <property type="molecule type" value="Genomic_DNA"/>
</dbReference>
<dbReference type="SUPFAM" id="SSF51395">
    <property type="entry name" value="FMN-linked oxidoreductases"/>
    <property type="match status" value="1"/>
</dbReference>
<feature type="region of interest" description="Disordered" evidence="1">
    <location>
        <begin position="151"/>
        <end position="176"/>
    </location>
</feature>
<sequence>MAPKNDNVGVPGIPYFTPKHVNSPGTPLPETKQDVPTLFKPLTIRGATLRNRILVAPMCQYSTAPTGPETGALTDYHIATLGHYALKGSSLVIIEATGVQPNGRISPNCPGLWSDAQIPALRRVSDFIKSQGALSGIQLAHAGRKASTVPAWVGSTRPGKKVSGRATSEIGGWPENVVGPMGGEEWTWDGIKTTDESGWYWAPKALSESDIAQLVKDWATAAERAVKAGIEMIEIHAAHGYLIHQFLSPITNQRTDKYGGDFENRVRLLVEIIQAIRKVIPDSMPLFVRISSTEWMEETEVGKKYGSFDVESAIKLAKMLPGLGVDLLDVSSGGNHPEQQINMFDSKDYQIRIASRIRSELKKEGLELLIGAVGLITEAEQAKDIVEEGGATGAATENGEVEKEAQAALQMTEPSDGKEPLADVILVARQFMREPEWVLKVAWRLGLDVAWPSQFLRVRFPKL</sequence>
<dbReference type="GO" id="GO:0050661">
    <property type="term" value="F:NADP binding"/>
    <property type="evidence" value="ECO:0007669"/>
    <property type="project" value="InterPro"/>
</dbReference>
<proteinExistence type="predicted"/>
<dbReference type="PANTHER" id="PTHR43303">
    <property type="entry name" value="NADPH DEHYDROGENASE C23G7.10C-RELATED"/>
    <property type="match status" value="1"/>
</dbReference>
<reference evidence="3" key="1">
    <citation type="journal article" date="2020" name="Stud. Mycol.">
        <title>101 Dothideomycetes genomes: a test case for predicting lifestyles and emergence of pathogens.</title>
        <authorList>
            <person name="Haridas S."/>
            <person name="Albert R."/>
            <person name="Binder M."/>
            <person name="Bloem J."/>
            <person name="Labutti K."/>
            <person name="Salamov A."/>
            <person name="Andreopoulos B."/>
            <person name="Baker S."/>
            <person name="Barry K."/>
            <person name="Bills G."/>
            <person name="Bluhm B."/>
            <person name="Cannon C."/>
            <person name="Castanera R."/>
            <person name="Culley D."/>
            <person name="Daum C."/>
            <person name="Ezra D."/>
            <person name="Gonzalez J."/>
            <person name="Henrissat B."/>
            <person name="Kuo A."/>
            <person name="Liang C."/>
            <person name="Lipzen A."/>
            <person name="Lutzoni F."/>
            <person name="Magnuson J."/>
            <person name="Mondo S."/>
            <person name="Nolan M."/>
            <person name="Ohm R."/>
            <person name="Pangilinan J."/>
            <person name="Park H.-J."/>
            <person name="Ramirez L."/>
            <person name="Alfaro M."/>
            <person name="Sun H."/>
            <person name="Tritt A."/>
            <person name="Yoshinaga Y."/>
            <person name="Zwiers L.-H."/>
            <person name="Turgeon B."/>
            <person name="Goodwin S."/>
            <person name="Spatafora J."/>
            <person name="Crous P."/>
            <person name="Grigoriev I."/>
        </authorList>
    </citation>
    <scope>NUCLEOTIDE SEQUENCE</scope>
    <source>
        <strain evidence="3">CBS 473.64</strain>
    </source>
</reference>
<dbReference type="Pfam" id="PF00724">
    <property type="entry name" value="Oxidored_FMN"/>
    <property type="match status" value="1"/>
</dbReference>
<dbReference type="CDD" id="cd02932">
    <property type="entry name" value="OYE_YqiM_FMN"/>
    <property type="match status" value="1"/>
</dbReference>
<dbReference type="Gene3D" id="3.20.20.70">
    <property type="entry name" value="Aldolase class I"/>
    <property type="match status" value="1"/>
</dbReference>
<dbReference type="InterPro" id="IPR001155">
    <property type="entry name" value="OxRdtase_FMN_N"/>
</dbReference>
<dbReference type="InterPro" id="IPR013785">
    <property type="entry name" value="Aldolase_TIM"/>
</dbReference>
<dbReference type="InterPro" id="IPR044152">
    <property type="entry name" value="YqjM-like"/>
</dbReference>
<evidence type="ECO:0000313" key="3">
    <source>
        <dbReference type="EMBL" id="KAF2639784.1"/>
    </source>
</evidence>
<evidence type="ECO:0000259" key="2">
    <source>
        <dbReference type="Pfam" id="PF00724"/>
    </source>
</evidence>